<feature type="compositionally biased region" description="Polar residues" evidence="1">
    <location>
        <begin position="1353"/>
        <end position="1364"/>
    </location>
</feature>
<dbReference type="InterPro" id="IPR029315">
    <property type="entry name" value="FANCI_S2"/>
</dbReference>
<dbReference type="EMBL" id="CP126652">
    <property type="protein sequence ID" value="WJZ86583.1"/>
    <property type="molecule type" value="Genomic_DNA"/>
</dbReference>
<evidence type="ECO:0000259" key="3">
    <source>
        <dbReference type="Pfam" id="PF14676"/>
    </source>
</evidence>
<dbReference type="PANTHER" id="PTHR21818:SF0">
    <property type="entry name" value="FANCONI ANEMIA GROUP I PROTEIN"/>
    <property type="match status" value="1"/>
</dbReference>
<dbReference type="InterPro" id="IPR029310">
    <property type="entry name" value="FANCI_HD1"/>
</dbReference>
<feature type="region of interest" description="Disordered" evidence="1">
    <location>
        <begin position="1334"/>
        <end position="1421"/>
    </location>
</feature>
<evidence type="ECO:0000259" key="5">
    <source>
        <dbReference type="Pfam" id="PF14679"/>
    </source>
</evidence>
<evidence type="ECO:0000313" key="8">
    <source>
        <dbReference type="Proteomes" id="UP001227230"/>
    </source>
</evidence>
<feature type="domain" description="FANCI solenoid 4" evidence="4">
    <location>
        <begin position="1104"/>
        <end position="1340"/>
    </location>
</feature>
<gene>
    <name evidence="7" type="ORF">VitviT2T_006026</name>
</gene>
<reference evidence="7 8" key="1">
    <citation type="journal article" date="2023" name="Hortic Res">
        <title>The complete reference genome for grapevine (Vitis vinifera L.) genetics and breeding.</title>
        <authorList>
            <person name="Shi X."/>
            <person name="Cao S."/>
            <person name="Wang X."/>
            <person name="Huang S."/>
            <person name="Wang Y."/>
            <person name="Liu Z."/>
            <person name="Liu W."/>
            <person name="Leng X."/>
            <person name="Peng Y."/>
            <person name="Wang N."/>
            <person name="Wang Y."/>
            <person name="Ma Z."/>
            <person name="Xu X."/>
            <person name="Zhang F."/>
            <person name="Xue H."/>
            <person name="Zhong H."/>
            <person name="Wang Y."/>
            <person name="Zhang K."/>
            <person name="Velt A."/>
            <person name="Avia K."/>
            <person name="Holtgrawe D."/>
            <person name="Grimplet J."/>
            <person name="Matus J.T."/>
            <person name="Ware D."/>
            <person name="Wu X."/>
            <person name="Wang H."/>
            <person name="Liu C."/>
            <person name="Fang Y."/>
            <person name="Rustenholz C."/>
            <person name="Cheng Z."/>
            <person name="Xiao H."/>
            <person name="Zhou Y."/>
        </authorList>
    </citation>
    <scope>NUCLEOTIDE SEQUENCE [LARGE SCALE GENOMIC DNA]</scope>
    <source>
        <strain evidence="8">cv. Pinot noir / PN40024</strain>
        <tissue evidence="7">Leaf</tissue>
    </source>
</reference>
<dbReference type="Pfam" id="PF14680">
    <property type="entry name" value="FANCI_HD2"/>
    <property type="match status" value="1"/>
</dbReference>
<dbReference type="Pfam" id="PF14679">
    <property type="entry name" value="FANCI_HD1"/>
    <property type="match status" value="1"/>
</dbReference>
<dbReference type="InterPro" id="IPR029312">
    <property type="entry name" value="FANCI_HD2"/>
</dbReference>
<feature type="domain" description="FANCI helical" evidence="6">
    <location>
        <begin position="561"/>
        <end position="796"/>
    </location>
</feature>
<dbReference type="Proteomes" id="UP001227230">
    <property type="component" value="Chromosome 5"/>
</dbReference>
<feature type="domain" description="FANCI solenoid 2" evidence="3">
    <location>
        <begin position="388"/>
        <end position="543"/>
    </location>
</feature>
<evidence type="ECO:0000313" key="7">
    <source>
        <dbReference type="EMBL" id="WJZ86583.1"/>
    </source>
</evidence>
<evidence type="ECO:0000259" key="4">
    <source>
        <dbReference type="Pfam" id="PF14678"/>
    </source>
</evidence>
<dbReference type="InterPro" id="IPR029314">
    <property type="entry name" value="FANCI_S4"/>
</dbReference>
<feature type="domain" description="FANCI solenoid 1" evidence="2">
    <location>
        <begin position="100"/>
        <end position="290"/>
    </location>
</feature>
<evidence type="ECO:0000256" key="1">
    <source>
        <dbReference type="SAM" id="MobiDB-lite"/>
    </source>
</evidence>
<dbReference type="Pfam" id="PF14678">
    <property type="entry name" value="FANCI_S4"/>
    <property type="match status" value="1"/>
</dbReference>
<dbReference type="Pfam" id="PF14675">
    <property type="entry name" value="FANCI_S1"/>
    <property type="match status" value="1"/>
</dbReference>
<evidence type="ECO:0000259" key="6">
    <source>
        <dbReference type="Pfam" id="PF14680"/>
    </source>
</evidence>
<dbReference type="InterPro" id="IPR026171">
    <property type="entry name" value="FANCI"/>
</dbReference>
<accession>A0ABY9BUJ9</accession>
<keyword evidence="8" id="KW-1185">Reference proteome</keyword>
<evidence type="ECO:0000259" key="2">
    <source>
        <dbReference type="Pfam" id="PF14675"/>
    </source>
</evidence>
<dbReference type="InterPro" id="IPR029308">
    <property type="entry name" value="FANCI_S1"/>
</dbReference>
<dbReference type="Pfam" id="PF14676">
    <property type="entry name" value="FANCI_S2"/>
    <property type="match status" value="1"/>
</dbReference>
<protein>
    <recommendedName>
        <fullName evidence="9">Fanconi anemia group I protein</fullName>
    </recommendedName>
</protein>
<feature type="domain" description="FANCI helical" evidence="5">
    <location>
        <begin position="294"/>
        <end position="375"/>
    </location>
</feature>
<name>A0ABY9BUJ9_VITVI</name>
<dbReference type="PANTHER" id="PTHR21818">
    <property type="entry name" value="BC025462 PROTEIN"/>
    <property type="match status" value="1"/>
</dbReference>
<feature type="region of interest" description="Disordered" evidence="1">
    <location>
        <begin position="1"/>
        <end position="22"/>
    </location>
</feature>
<evidence type="ECO:0008006" key="9">
    <source>
        <dbReference type="Google" id="ProtNLM"/>
    </source>
</evidence>
<sequence length="1421" mass="158889">MVIPTEEEAPSTRGPSPPQLTDDDIVRLAREHPQTSASLPSFLLSSTSHPTLISYLHSRAAAASPSLAVADYTFSLLSLISLSPHSPPLSTLFSSLLLAYIKLFNSRQIPHDRNSLKTIQIFYLHLEIAPNHDLLAVADAIVFDLLQIVNQDDAQLLDLLPRCLDLIRNSEEIERGGDFVNSVVDHVLTSDWSKALLVKVVSLLREFSYLDKGRCREFLEKVFVGMKGVDLQDLPSLVYQLLVLASKGFSKREVIEGIVMFFGSKMGSKATSIVRQVEGTVLLHVNFAVKQDPSLGQEVLGLVRSDLRVFNNFTVAILFSLARVRRFSESSMGILKAALIMAYRDFKSAEDCKWLSNDLKEGYLQTVKIVEKAVLRAVNDSNYGREHIVPSIVQLGFILLESAEDRNQKAFYNSNGLMGTEELGIQMLKSLFDVHDMARNEIIEQCKFRILSLKPEQSMPIIRLLGYLIQSLPYPMLEHVSRLKEFLDYFTFMHGKIAICFVTALLPLIKFSRDLQDYTILVVRKAMFRREDTVRIAAINAIIDLVLAEKQSKRGGPYSFQDSSSQASSSQQAEIPCSLGAGLFQELSGLLQRCLCQQAKVKEIMYHGLVKLVLVDPLTAGPVLDFLLPHFLHFYREDADAQLGISCCVKSESGKVCIEEPLDCLLSSISWILLLQPPGKTDRPSDSSWACFGFSLSQENEAGKILSSESFTSALLKIRQCLRRGNMEDIFGQTQDTVSRTSEDEKSRCCALILSGIVEVLLNTIATEMEKATDIEKVDLLKELIDFVNHYDFLKKSRSTSRQRNGIKRGNLRTAVHDIPDSTDLGHMTLSQARIPFLATSSIYQLLQTFLDLYNIDFSNGITTSQNCSQSSSGKTLVCTSKMISFVLNVSLHQIKSFTVLGKDDPLKTLIYGEIEMLGPPLLKLIWLLKSEPKLEADQKKKEGKGRKDVEDRKEHLHLALVCLKELIKICLQNPHQTSLLEDLVSLSTVEYPLRNVADVGSDDECEIASGTDDQNIKSKVLLIKRCVRPLFSELLGLSFVREVEILCDIVMMIGNKLPCKWRNFHGAWAVRICNTSGITNSKVAKNLVDLAICLSSPPDDLIVAQEMAKELLKVMGSESSNPLETSETYAIINHSTTSAVASSILEFIESVIVDMDWATAKLKTFSPVTLETASLDLNGGHAPALSLEETLYSRAEALVRVLSSFVLMNMKDPQAEHLLRLITRFYKHLARMSKLRIAPKGCRQLLPGLKFQKLVELTCRQLTVPLYSFVALMQRDQQENAKSRGLLSKIKRENRCIPDLIFQIEDYEKYLIQLSKATKVNLLRHAKRSTSRDFKILDHPRTNTGEEEPPNHNHSTAVQNETGQECEDNEGNGSERAPSPEPHSPLAAEDSESDGEDRDALPNPKRSKMSKVVQDSDDEA</sequence>
<proteinExistence type="predicted"/>
<organism evidence="7 8">
    <name type="scientific">Vitis vinifera</name>
    <name type="common">Grape</name>
    <dbReference type="NCBI Taxonomy" id="29760"/>
    <lineage>
        <taxon>Eukaryota</taxon>
        <taxon>Viridiplantae</taxon>
        <taxon>Streptophyta</taxon>
        <taxon>Embryophyta</taxon>
        <taxon>Tracheophyta</taxon>
        <taxon>Spermatophyta</taxon>
        <taxon>Magnoliopsida</taxon>
        <taxon>eudicotyledons</taxon>
        <taxon>Gunneridae</taxon>
        <taxon>Pentapetalae</taxon>
        <taxon>rosids</taxon>
        <taxon>Vitales</taxon>
        <taxon>Vitaceae</taxon>
        <taxon>Viteae</taxon>
        <taxon>Vitis</taxon>
    </lineage>
</organism>